<reference evidence="2 3" key="1">
    <citation type="journal article" date="2016" name="BMC Genomics">
        <title>Combined genomic and structural analyses of a cultured magnetotactic bacterium reveals its niche adaptation to a dynamic environment.</title>
        <authorList>
            <person name="Araujo A.C."/>
            <person name="Morillo V."/>
            <person name="Cypriano J."/>
            <person name="Teixeira L.C."/>
            <person name="Leao P."/>
            <person name="Lyra S."/>
            <person name="Almeida L.G."/>
            <person name="Bazylinski D.A."/>
            <person name="Vasconcellos A.T."/>
            <person name="Abreu F."/>
            <person name="Lins U."/>
        </authorList>
    </citation>
    <scope>NUCLEOTIDE SEQUENCE [LARGE SCALE GENOMIC DNA]</scope>
    <source>
        <strain evidence="2 3">IT-1</strain>
    </source>
</reference>
<accession>A0A1Y2K9U8</accession>
<name>A0A1Y2K9U8_9PROT</name>
<dbReference type="PROSITE" id="PS51257">
    <property type="entry name" value="PROKAR_LIPOPROTEIN"/>
    <property type="match status" value="1"/>
</dbReference>
<comment type="caution">
    <text evidence="2">The sequence shown here is derived from an EMBL/GenBank/DDBJ whole genome shotgun (WGS) entry which is preliminary data.</text>
</comment>
<dbReference type="RefSeq" id="WP_085440131.1">
    <property type="nucleotide sequence ID" value="NZ_LVJN01000011.1"/>
</dbReference>
<dbReference type="Gene3D" id="1.10.1200.10">
    <property type="entry name" value="ACP-like"/>
    <property type="match status" value="1"/>
</dbReference>
<dbReference type="InterPro" id="IPR036736">
    <property type="entry name" value="ACP-like_sf"/>
</dbReference>
<sequence>MSAQRDAFFNAVSTALGCPVDSVANALDNGAALTWDSLQHLTLVMSVESALGVKLAVEEALGANDIPKLAALLKQKGASL</sequence>
<organism evidence="2 3">
    <name type="scientific">Magnetofaba australis IT-1</name>
    <dbReference type="NCBI Taxonomy" id="1434232"/>
    <lineage>
        <taxon>Bacteria</taxon>
        <taxon>Pseudomonadati</taxon>
        <taxon>Pseudomonadota</taxon>
        <taxon>Magnetococcia</taxon>
        <taxon>Magnetococcales</taxon>
        <taxon>Magnetococcaceae</taxon>
        <taxon>Magnetofaba</taxon>
    </lineage>
</organism>
<keyword evidence="3" id="KW-1185">Reference proteome</keyword>
<gene>
    <name evidence="2" type="ORF">MAIT1_04647</name>
</gene>
<feature type="domain" description="Carrier" evidence="1">
    <location>
        <begin position="10"/>
        <end position="73"/>
    </location>
</feature>
<dbReference type="OrthoDB" id="9811033at2"/>
<dbReference type="AlphaFoldDB" id="A0A1Y2K9U8"/>
<evidence type="ECO:0000259" key="1">
    <source>
        <dbReference type="Pfam" id="PF00550"/>
    </source>
</evidence>
<evidence type="ECO:0000313" key="2">
    <source>
        <dbReference type="EMBL" id="OSM08444.1"/>
    </source>
</evidence>
<dbReference type="EMBL" id="LVJN01000011">
    <property type="protein sequence ID" value="OSM08444.1"/>
    <property type="molecule type" value="Genomic_DNA"/>
</dbReference>
<proteinExistence type="predicted"/>
<dbReference type="InterPro" id="IPR009081">
    <property type="entry name" value="PP-bd_ACP"/>
</dbReference>
<dbReference type="SUPFAM" id="SSF47336">
    <property type="entry name" value="ACP-like"/>
    <property type="match status" value="1"/>
</dbReference>
<protein>
    <submittedName>
        <fullName evidence="2">Putative acyl carrier protein</fullName>
    </submittedName>
</protein>
<dbReference type="Proteomes" id="UP000194003">
    <property type="component" value="Unassembled WGS sequence"/>
</dbReference>
<evidence type="ECO:0000313" key="3">
    <source>
        <dbReference type="Proteomes" id="UP000194003"/>
    </source>
</evidence>
<dbReference type="Pfam" id="PF00550">
    <property type="entry name" value="PP-binding"/>
    <property type="match status" value="1"/>
</dbReference>